<accession>T1GKR7</accession>
<dbReference type="InterPro" id="IPR004328">
    <property type="entry name" value="BRO1_dom"/>
</dbReference>
<dbReference type="AlphaFoldDB" id="T1GKR7"/>
<reference evidence="3" key="1">
    <citation type="submission" date="2013-02" db="EMBL/GenBank/DDBJ databases">
        <authorList>
            <person name="Hughes D."/>
        </authorList>
    </citation>
    <scope>NUCLEOTIDE SEQUENCE</scope>
    <source>
        <strain>Durham</strain>
        <strain evidence="3">NC isolate 2 -- Noor lab</strain>
    </source>
</reference>
<proteinExistence type="predicted"/>
<evidence type="ECO:0000313" key="3">
    <source>
        <dbReference type="Proteomes" id="UP000015102"/>
    </source>
</evidence>
<organism evidence="2 3">
    <name type="scientific">Megaselia scalaris</name>
    <name type="common">Humpbacked fly</name>
    <name type="synonym">Phora scalaris</name>
    <dbReference type="NCBI Taxonomy" id="36166"/>
    <lineage>
        <taxon>Eukaryota</taxon>
        <taxon>Metazoa</taxon>
        <taxon>Ecdysozoa</taxon>
        <taxon>Arthropoda</taxon>
        <taxon>Hexapoda</taxon>
        <taxon>Insecta</taxon>
        <taxon>Pterygota</taxon>
        <taxon>Neoptera</taxon>
        <taxon>Endopterygota</taxon>
        <taxon>Diptera</taxon>
        <taxon>Brachycera</taxon>
        <taxon>Muscomorpha</taxon>
        <taxon>Platypezoidea</taxon>
        <taxon>Phoridae</taxon>
        <taxon>Megaseliini</taxon>
        <taxon>Megaselia</taxon>
    </lineage>
</organism>
<dbReference type="PANTHER" id="PTHR23030:SF30">
    <property type="entry name" value="TYROSINE-PROTEIN PHOSPHATASE NON-RECEPTOR TYPE 23"/>
    <property type="match status" value="1"/>
</dbReference>
<dbReference type="EMBL" id="CAQQ02175068">
    <property type="status" value="NOT_ANNOTATED_CDS"/>
    <property type="molecule type" value="Genomic_DNA"/>
</dbReference>
<evidence type="ECO:0000259" key="1">
    <source>
        <dbReference type="PROSITE" id="PS51180"/>
    </source>
</evidence>
<dbReference type="EMBL" id="CAQQ02175069">
    <property type="status" value="NOT_ANNOTATED_CDS"/>
    <property type="molecule type" value="Genomic_DNA"/>
</dbReference>
<reference evidence="2" key="2">
    <citation type="submission" date="2015-06" db="UniProtKB">
        <authorList>
            <consortium name="EnsemblMetazoa"/>
        </authorList>
    </citation>
    <scope>IDENTIFICATION</scope>
</reference>
<feature type="domain" description="BRO1" evidence="1">
    <location>
        <begin position="1"/>
        <end position="92"/>
    </location>
</feature>
<dbReference type="PANTHER" id="PTHR23030">
    <property type="entry name" value="PCD6 INTERACTING PROTEIN-RELATED"/>
    <property type="match status" value="1"/>
</dbReference>
<protein>
    <recommendedName>
        <fullName evidence="1">BRO1 domain-containing protein</fullName>
    </recommendedName>
</protein>
<dbReference type="EMBL" id="CAQQ02175067">
    <property type="status" value="NOT_ANNOTATED_CDS"/>
    <property type="molecule type" value="Genomic_DNA"/>
</dbReference>
<dbReference type="HOGENOM" id="CLU_1827529_0_0_1"/>
<dbReference type="Proteomes" id="UP000015102">
    <property type="component" value="Unassembled WGS sequence"/>
</dbReference>
<dbReference type="STRING" id="36166.T1GKR7"/>
<keyword evidence="3" id="KW-1185">Reference proteome</keyword>
<name>T1GKR7_MEGSC</name>
<evidence type="ECO:0000313" key="2">
    <source>
        <dbReference type="EnsemblMetazoa" id="MESCA004094-PA"/>
    </source>
</evidence>
<dbReference type="Pfam" id="PF03097">
    <property type="entry name" value="BRO1"/>
    <property type="match status" value="1"/>
</dbReference>
<dbReference type="GO" id="GO:0045022">
    <property type="term" value="P:early endosome to late endosome transport"/>
    <property type="evidence" value="ECO:0007669"/>
    <property type="project" value="TreeGrafter"/>
</dbReference>
<dbReference type="EnsemblMetazoa" id="MESCA004094-RA">
    <property type="protein sequence ID" value="MESCA004094-PA"/>
    <property type="gene ID" value="MESCA004094"/>
</dbReference>
<sequence>MYTYIIIFPYFQDSFLNVRVKVPQLNTLSSIQGANLVNGIGFEVTDPDVSGEDIFGRLVPMEAHEGSSLYSEEKAQLLRTIGAKVEQKNVELTTYMSSLNLENLNISEERANKIPQGIVDRCAALNANTEAIPDLISSMSI</sequence>
<dbReference type="PROSITE" id="PS51180">
    <property type="entry name" value="BRO1"/>
    <property type="match status" value="1"/>
</dbReference>
<dbReference type="Gene3D" id="1.20.120.560">
    <property type="entry name" value="alix/aip1 in complex with the ypdl late domain"/>
    <property type="match status" value="1"/>
</dbReference>
<dbReference type="GO" id="GO:0043328">
    <property type="term" value="P:protein transport to vacuole involved in ubiquitin-dependent protein catabolic process via the multivesicular body sorting pathway"/>
    <property type="evidence" value="ECO:0007669"/>
    <property type="project" value="TreeGrafter"/>
</dbReference>
<dbReference type="GO" id="GO:0032456">
    <property type="term" value="P:endocytic recycling"/>
    <property type="evidence" value="ECO:0007669"/>
    <property type="project" value="TreeGrafter"/>
</dbReference>
<dbReference type="GO" id="GO:0005768">
    <property type="term" value="C:endosome"/>
    <property type="evidence" value="ECO:0007669"/>
    <property type="project" value="TreeGrafter"/>
</dbReference>